<dbReference type="RefSeq" id="WP_046589974.1">
    <property type="nucleotide sequence ID" value="NZ_LAVA02000069.1"/>
</dbReference>
<accession>A0A1J4NRE5</accession>
<feature type="region of interest" description="Disordered" evidence="1">
    <location>
        <begin position="55"/>
        <end position="96"/>
    </location>
</feature>
<name>A0A1J4NRE5_9ACTN</name>
<sequence length="96" mass="10560">MSVNDDLTSVQRCLDDLFRSVGRLEQKLGRGGLEIRRVRLDAAHLRESVALLRESAAGPPAVKSSEFVPVPDTPYDDSLWTDSDDEGLGAHHGNHH</sequence>
<dbReference type="EMBL" id="LAVA02000069">
    <property type="protein sequence ID" value="OIJ64888.1"/>
    <property type="molecule type" value="Genomic_DNA"/>
</dbReference>
<comment type="caution">
    <text evidence="2">The sequence shown here is derived from an EMBL/GenBank/DDBJ whole genome shotgun (WGS) entry which is preliminary data.</text>
</comment>
<dbReference type="Proteomes" id="UP000034196">
    <property type="component" value="Unassembled WGS sequence"/>
</dbReference>
<protein>
    <submittedName>
        <fullName evidence="2">Uncharacterized protein</fullName>
    </submittedName>
</protein>
<evidence type="ECO:0000313" key="3">
    <source>
        <dbReference type="Proteomes" id="UP000034196"/>
    </source>
</evidence>
<keyword evidence="3" id="KW-1185">Reference proteome</keyword>
<evidence type="ECO:0000256" key="1">
    <source>
        <dbReference type="SAM" id="MobiDB-lite"/>
    </source>
</evidence>
<gene>
    <name evidence="2" type="ORF">WN71_026705</name>
</gene>
<reference evidence="2" key="1">
    <citation type="submission" date="2016-10" db="EMBL/GenBank/DDBJ databases">
        <title>Genome sequence of Streptomyces mangrovisoli MUSC 149.</title>
        <authorList>
            <person name="Lee L.-H."/>
            <person name="Ser H.-L."/>
        </authorList>
    </citation>
    <scope>NUCLEOTIDE SEQUENCE [LARGE SCALE GENOMIC DNA]</scope>
    <source>
        <strain evidence="2">MUSC 149</strain>
    </source>
</reference>
<dbReference type="STRING" id="1428628.WN71_026705"/>
<proteinExistence type="predicted"/>
<organism evidence="2 3">
    <name type="scientific">Streptomyces mangrovisoli</name>
    <dbReference type="NCBI Taxonomy" id="1428628"/>
    <lineage>
        <taxon>Bacteria</taxon>
        <taxon>Bacillati</taxon>
        <taxon>Actinomycetota</taxon>
        <taxon>Actinomycetes</taxon>
        <taxon>Kitasatosporales</taxon>
        <taxon>Streptomycetaceae</taxon>
        <taxon>Streptomyces</taxon>
    </lineage>
</organism>
<dbReference type="OrthoDB" id="5194954at2"/>
<dbReference type="AlphaFoldDB" id="A0A1J4NRE5"/>
<evidence type="ECO:0000313" key="2">
    <source>
        <dbReference type="EMBL" id="OIJ64888.1"/>
    </source>
</evidence>